<evidence type="ECO:0000313" key="1">
    <source>
        <dbReference type="EMBL" id="GIX89759.1"/>
    </source>
</evidence>
<dbReference type="AlphaFoldDB" id="A0AAV4P1G8"/>
<protein>
    <submittedName>
        <fullName evidence="1">Uncharacterized protein</fullName>
    </submittedName>
</protein>
<reference evidence="1 2" key="1">
    <citation type="submission" date="2021-06" db="EMBL/GenBank/DDBJ databases">
        <title>Caerostris extrusa draft genome.</title>
        <authorList>
            <person name="Kono N."/>
            <person name="Arakawa K."/>
        </authorList>
    </citation>
    <scope>NUCLEOTIDE SEQUENCE [LARGE SCALE GENOMIC DNA]</scope>
</reference>
<sequence>MNLGRLECSSAHVEKKQIVEIPPQTSPTAPDSLSETFLQHIGESSGVYQASQSRDPFRSHVPRFHISIEKITLQRAQRSETRSQTAVITAWRVLLDQRFSIRPLVGSGALSSNES</sequence>
<proteinExistence type="predicted"/>
<keyword evidence="2" id="KW-1185">Reference proteome</keyword>
<evidence type="ECO:0000313" key="2">
    <source>
        <dbReference type="Proteomes" id="UP001054945"/>
    </source>
</evidence>
<comment type="caution">
    <text evidence="1">The sequence shown here is derived from an EMBL/GenBank/DDBJ whole genome shotgun (WGS) entry which is preliminary data.</text>
</comment>
<dbReference type="EMBL" id="BPLR01021449">
    <property type="protein sequence ID" value="GIX89759.1"/>
    <property type="molecule type" value="Genomic_DNA"/>
</dbReference>
<gene>
    <name evidence="1" type="ORF">CEXT_161401</name>
</gene>
<name>A0AAV4P1G8_CAEEX</name>
<accession>A0AAV4P1G8</accession>
<organism evidence="1 2">
    <name type="scientific">Caerostris extrusa</name>
    <name type="common">Bark spider</name>
    <name type="synonym">Caerostris bankana</name>
    <dbReference type="NCBI Taxonomy" id="172846"/>
    <lineage>
        <taxon>Eukaryota</taxon>
        <taxon>Metazoa</taxon>
        <taxon>Ecdysozoa</taxon>
        <taxon>Arthropoda</taxon>
        <taxon>Chelicerata</taxon>
        <taxon>Arachnida</taxon>
        <taxon>Araneae</taxon>
        <taxon>Araneomorphae</taxon>
        <taxon>Entelegynae</taxon>
        <taxon>Araneoidea</taxon>
        <taxon>Araneidae</taxon>
        <taxon>Caerostris</taxon>
    </lineage>
</organism>
<dbReference type="Proteomes" id="UP001054945">
    <property type="component" value="Unassembled WGS sequence"/>
</dbReference>